<keyword evidence="1" id="KW-0732">Signal</keyword>
<dbReference type="Pfam" id="PF16862">
    <property type="entry name" value="Glyco_hydro_79C"/>
    <property type="match status" value="1"/>
</dbReference>
<gene>
    <name evidence="3 5" type="ORF">BDZ99DRAFT_508580</name>
</gene>
<reference evidence="5" key="2">
    <citation type="submission" date="2020-04" db="EMBL/GenBank/DDBJ databases">
        <authorList>
            <consortium name="NCBI Genome Project"/>
        </authorList>
    </citation>
    <scope>NUCLEOTIDE SEQUENCE</scope>
    <source>
        <strain evidence="5">CBS 304.34</strain>
    </source>
</reference>
<evidence type="ECO:0000313" key="4">
    <source>
        <dbReference type="Proteomes" id="UP000504636"/>
    </source>
</evidence>
<feature type="chain" id="PRO_5044629226" description="Beta-glucuronidase C-terminal domain-containing protein" evidence="1">
    <location>
        <begin position="20"/>
        <end position="528"/>
    </location>
</feature>
<reference evidence="5" key="3">
    <citation type="submission" date="2025-04" db="UniProtKB">
        <authorList>
            <consortium name="RefSeq"/>
        </authorList>
    </citation>
    <scope>IDENTIFICATION</scope>
    <source>
        <strain evidence="5">CBS 304.34</strain>
    </source>
</reference>
<dbReference type="OrthoDB" id="2831684at2759"/>
<dbReference type="Gene3D" id="3.20.20.80">
    <property type="entry name" value="Glycosidases"/>
    <property type="match status" value="1"/>
</dbReference>
<protein>
    <recommendedName>
        <fullName evidence="2">Beta-glucuronidase C-terminal domain-containing protein</fullName>
    </recommendedName>
</protein>
<dbReference type="PANTHER" id="PTHR36183:SF2">
    <property type="entry name" value="BETA-GLUCURONIDASE C-TERMINAL DOMAIN-CONTAINING PROTEIN"/>
    <property type="match status" value="1"/>
</dbReference>
<dbReference type="GeneID" id="54465232"/>
<reference evidence="3 5" key="1">
    <citation type="journal article" date="2020" name="Stud. Mycol.">
        <title>101 Dothideomycetes genomes: a test case for predicting lifestyles and emergence of pathogens.</title>
        <authorList>
            <person name="Haridas S."/>
            <person name="Albert R."/>
            <person name="Binder M."/>
            <person name="Bloem J."/>
            <person name="Labutti K."/>
            <person name="Salamov A."/>
            <person name="Andreopoulos B."/>
            <person name="Baker S."/>
            <person name="Barry K."/>
            <person name="Bills G."/>
            <person name="Bluhm B."/>
            <person name="Cannon C."/>
            <person name="Castanera R."/>
            <person name="Culley D."/>
            <person name="Daum C."/>
            <person name="Ezra D."/>
            <person name="Gonzalez J."/>
            <person name="Henrissat B."/>
            <person name="Kuo A."/>
            <person name="Liang C."/>
            <person name="Lipzen A."/>
            <person name="Lutzoni F."/>
            <person name="Magnuson J."/>
            <person name="Mondo S."/>
            <person name="Nolan M."/>
            <person name="Ohm R."/>
            <person name="Pangilinan J."/>
            <person name="Park H.-J."/>
            <person name="Ramirez L."/>
            <person name="Alfaro M."/>
            <person name="Sun H."/>
            <person name="Tritt A."/>
            <person name="Yoshinaga Y."/>
            <person name="Zwiers L.-H."/>
            <person name="Turgeon B."/>
            <person name="Goodwin S."/>
            <person name="Spatafora J."/>
            <person name="Crous P."/>
            <person name="Grigoriev I."/>
        </authorList>
    </citation>
    <scope>NUCLEOTIDE SEQUENCE</scope>
    <source>
        <strain evidence="3 5">CBS 304.34</strain>
    </source>
</reference>
<dbReference type="SUPFAM" id="SSF51445">
    <property type="entry name" value="(Trans)glycosidases"/>
    <property type="match status" value="1"/>
</dbReference>
<dbReference type="InterPro" id="IPR017853">
    <property type="entry name" value="GH"/>
</dbReference>
<evidence type="ECO:0000313" key="5">
    <source>
        <dbReference type="RefSeq" id="XP_033576927.1"/>
    </source>
</evidence>
<dbReference type="RefSeq" id="XP_033576927.1">
    <property type="nucleotide sequence ID" value="XM_033724339.1"/>
</dbReference>
<evidence type="ECO:0000256" key="1">
    <source>
        <dbReference type="SAM" id="SignalP"/>
    </source>
</evidence>
<dbReference type="InterPro" id="IPR052974">
    <property type="entry name" value="GH79_Enzymes"/>
</dbReference>
<dbReference type="EMBL" id="MU003700">
    <property type="protein sequence ID" value="KAF2809963.1"/>
    <property type="molecule type" value="Genomic_DNA"/>
</dbReference>
<organism evidence="3">
    <name type="scientific">Mytilinidion resinicola</name>
    <dbReference type="NCBI Taxonomy" id="574789"/>
    <lineage>
        <taxon>Eukaryota</taxon>
        <taxon>Fungi</taxon>
        <taxon>Dikarya</taxon>
        <taxon>Ascomycota</taxon>
        <taxon>Pezizomycotina</taxon>
        <taxon>Dothideomycetes</taxon>
        <taxon>Pleosporomycetidae</taxon>
        <taxon>Mytilinidiales</taxon>
        <taxon>Mytilinidiaceae</taxon>
        <taxon>Mytilinidion</taxon>
    </lineage>
</organism>
<feature type="signal peptide" evidence="1">
    <location>
        <begin position="1"/>
        <end position="19"/>
    </location>
</feature>
<evidence type="ECO:0000313" key="3">
    <source>
        <dbReference type="EMBL" id="KAF2809963.1"/>
    </source>
</evidence>
<evidence type="ECO:0000259" key="2">
    <source>
        <dbReference type="Pfam" id="PF16862"/>
    </source>
</evidence>
<sequence>MAPSRFLAFAVVFIATVAGQAPTFAAAPAGTPLRRPTDFNAVAVDATPAKAGGVLPESFVSFSIELAFFPDFAGNLSNPNTFSNTLLDNIKESSGTKPYIRVGGNTQYVRAVELYRVVSFPCIKKTANLHYPTILSIGPLFFESYLTWPDTKFIHGFNLGKNSTAARESLIASVPLACKALSEGKLLYWELGNEPDLYKTSAQGPVRPSNWTEADYVSEWNSVVGDIRAAMMDSDPDFATSSQFKWIAPSFGGVGNSLKAVPTWLDGLNANANIALFSSHNYIAGATQPGVTLQHTLLNHTATTTSLLQHTLEHRNLTAHAMPLPYILGEANSLYNQGRAGLSNTFGAALWGVDFALAAATTGIARVHFHLGTDYRYAAWQPVTTPATAMGTKPPYYANIAVAAALGDLTGARVRVASVPLADDAVTAAAYAVYDGGRLARVMVVDLHGWNCTAGEEEKEERPRTAFDLALPEACRGVGVVQRLLAGGSDAVEGVTFNGRNYDYERDRGRPVVVGGEDEMVWVGEVGG</sequence>
<proteinExistence type="predicted"/>
<dbReference type="PANTHER" id="PTHR36183">
    <property type="entry name" value="BETA-GLUCURONIDASE"/>
    <property type="match status" value="1"/>
</dbReference>
<dbReference type="AlphaFoldDB" id="A0A6A6YN05"/>
<name>A0A6A6YN05_9PEZI</name>
<keyword evidence="4" id="KW-1185">Reference proteome</keyword>
<accession>A0A6A6YN05</accession>
<feature type="domain" description="Beta-glucuronidase C-terminal" evidence="2">
    <location>
        <begin position="430"/>
        <end position="510"/>
    </location>
</feature>
<dbReference type="InterPro" id="IPR031728">
    <property type="entry name" value="GlcAase_C"/>
</dbReference>
<dbReference type="Proteomes" id="UP000504636">
    <property type="component" value="Unplaced"/>
</dbReference>